<dbReference type="EMBL" id="AAOT01000016">
    <property type="protein sequence ID" value="EAR51194.1"/>
    <property type="molecule type" value="Genomic_DNA"/>
</dbReference>
<reference evidence="2 3" key="1">
    <citation type="journal article" date="2010" name="J. Bacteriol.">
        <title>Genome sequences of Oceanicola granulosus HTCC2516(T) and Oceanicola batsensis HTCC2597(TDelta).</title>
        <authorList>
            <person name="Thrash J.C."/>
            <person name="Cho J.C."/>
            <person name="Vergin K.L."/>
            <person name="Giovannoni S.J."/>
        </authorList>
    </citation>
    <scope>NUCLEOTIDE SEQUENCE [LARGE SCALE GENOMIC DNA]</scope>
    <source>
        <strain evidence="3">ATCC BAA-861 / DSM 15982 / KCTC 12143 / HTCC2516</strain>
    </source>
</reference>
<dbReference type="STRING" id="314256.OG2516_15005"/>
<keyword evidence="2" id="KW-0808">Transferase</keyword>
<dbReference type="HOGENOM" id="CLU_025996_0_5_5"/>
<gene>
    <name evidence="2" type="ORF">OG2516_15005</name>
</gene>
<dbReference type="SUPFAM" id="SSF53448">
    <property type="entry name" value="Nucleotide-diphospho-sugar transferases"/>
    <property type="match status" value="1"/>
</dbReference>
<dbReference type="Pfam" id="PF00535">
    <property type="entry name" value="Glycos_transf_2"/>
    <property type="match status" value="1"/>
</dbReference>
<dbReference type="InterPro" id="IPR001173">
    <property type="entry name" value="Glyco_trans_2-like"/>
</dbReference>
<dbReference type="CDD" id="cd00761">
    <property type="entry name" value="Glyco_tranf_GTA_type"/>
    <property type="match status" value="1"/>
</dbReference>
<accession>Q2CER4</accession>
<dbReference type="InterPro" id="IPR050834">
    <property type="entry name" value="Glycosyltransf_2"/>
</dbReference>
<dbReference type="GO" id="GO:0016740">
    <property type="term" value="F:transferase activity"/>
    <property type="evidence" value="ECO:0007669"/>
    <property type="project" value="UniProtKB-KW"/>
</dbReference>
<evidence type="ECO:0000313" key="2">
    <source>
        <dbReference type="EMBL" id="EAR51194.1"/>
    </source>
</evidence>
<organism evidence="2 3">
    <name type="scientific">Oceanicola granulosus (strain ATCC BAA-861 / DSM 15982 / KCTC 12143 / HTCC2516)</name>
    <dbReference type="NCBI Taxonomy" id="314256"/>
    <lineage>
        <taxon>Bacteria</taxon>
        <taxon>Pseudomonadati</taxon>
        <taxon>Pseudomonadota</taxon>
        <taxon>Alphaproteobacteria</taxon>
        <taxon>Rhodobacterales</taxon>
        <taxon>Roseobacteraceae</taxon>
        <taxon>Oceanicola</taxon>
    </lineage>
</organism>
<proteinExistence type="predicted"/>
<dbReference type="AlphaFoldDB" id="Q2CER4"/>
<dbReference type="OrthoDB" id="5291101at2"/>
<keyword evidence="3" id="KW-1185">Reference proteome</keyword>
<sequence>MVGPRVSVVIPTCNRSGFLAEAVASALGQSVAVDEVIVVDDASTEDIGPALARFGARVRLERLAERSGANVARNRGVELARGELVAFLDDDDVWLPRKTEVQLAAMARSGAAACLCRTVSAAANGAKRADAREVDAAWLRGSTPCGTSGLLVRREVVAALRFDPALPRAQDWDLFVRLVQAGPVAMVPEPLYDRRTGHDSITSSTLERRPADLLREAAALRKHRDWLGERAFRRRMARLLLAHLPQRRRKLPFVAASLRHAGLAATAGELVAKVRR</sequence>
<feature type="domain" description="Glycosyltransferase 2-like" evidence="1">
    <location>
        <begin position="7"/>
        <end position="128"/>
    </location>
</feature>
<name>Q2CER4_OCEGH</name>
<dbReference type="InterPro" id="IPR029044">
    <property type="entry name" value="Nucleotide-diphossugar_trans"/>
</dbReference>
<dbReference type="PANTHER" id="PTHR43685:SF11">
    <property type="entry name" value="GLYCOSYLTRANSFERASE TAGX-RELATED"/>
    <property type="match status" value="1"/>
</dbReference>
<dbReference type="eggNOG" id="COG0463">
    <property type="taxonomic scope" value="Bacteria"/>
</dbReference>
<dbReference type="Gene3D" id="3.90.550.10">
    <property type="entry name" value="Spore Coat Polysaccharide Biosynthesis Protein SpsA, Chain A"/>
    <property type="match status" value="1"/>
</dbReference>
<dbReference type="RefSeq" id="WP_007256516.1">
    <property type="nucleotide sequence ID" value="NZ_CH724108.1"/>
</dbReference>
<comment type="caution">
    <text evidence="2">The sequence shown here is derived from an EMBL/GenBank/DDBJ whole genome shotgun (WGS) entry which is preliminary data.</text>
</comment>
<evidence type="ECO:0000259" key="1">
    <source>
        <dbReference type="Pfam" id="PF00535"/>
    </source>
</evidence>
<evidence type="ECO:0000313" key="3">
    <source>
        <dbReference type="Proteomes" id="UP000003635"/>
    </source>
</evidence>
<dbReference type="PANTHER" id="PTHR43685">
    <property type="entry name" value="GLYCOSYLTRANSFERASE"/>
    <property type="match status" value="1"/>
</dbReference>
<protein>
    <submittedName>
        <fullName evidence="2">Glycosyltransferase</fullName>
    </submittedName>
</protein>
<dbReference type="Proteomes" id="UP000003635">
    <property type="component" value="Unassembled WGS sequence"/>
</dbReference>